<dbReference type="Pfam" id="PF00700">
    <property type="entry name" value="Flagellin_C"/>
    <property type="match status" value="1"/>
</dbReference>
<evidence type="ECO:0000259" key="5">
    <source>
        <dbReference type="Pfam" id="PF00700"/>
    </source>
</evidence>
<evidence type="ECO:0000256" key="2">
    <source>
        <dbReference type="ARBA" id="ARBA00023143"/>
    </source>
</evidence>
<accession>A0A0S4KVF9</accession>
<protein>
    <recommendedName>
        <fullName evidence="3">Flagellin</fullName>
    </recommendedName>
</protein>
<dbReference type="InterPro" id="IPR001492">
    <property type="entry name" value="Flagellin"/>
</dbReference>
<dbReference type="PANTHER" id="PTHR42792">
    <property type="entry name" value="FLAGELLIN"/>
    <property type="match status" value="1"/>
</dbReference>
<dbReference type="Proteomes" id="UP000066284">
    <property type="component" value="Chromosome 1"/>
</dbReference>
<keyword evidence="7" id="KW-1185">Reference proteome</keyword>
<name>A0A0S4KVF9_9BACT</name>
<comment type="function">
    <text evidence="3">Flagellin is the subunit protein which polymerizes to form the filaments of bacterial flagella.</text>
</comment>
<dbReference type="GO" id="GO:0005198">
    <property type="term" value="F:structural molecule activity"/>
    <property type="evidence" value="ECO:0007669"/>
    <property type="project" value="UniProtKB-UniRule"/>
</dbReference>
<dbReference type="RefSeq" id="WP_062485240.1">
    <property type="nucleotide sequence ID" value="NZ_LN885086.1"/>
</dbReference>
<gene>
    <name evidence="6" type="ORF">NITINOP_2158</name>
</gene>
<evidence type="ECO:0000256" key="1">
    <source>
        <dbReference type="ARBA" id="ARBA00005709"/>
    </source>
</evidence>
<keyword evidence="2 3" id="KW-0975">Bacterial flagellum</keyword>
<evidence type="ECO:0000313" key="7">
    <source>
        <dbReference type="Proteomes" id="UP000066284"/>
    </source>
</evidence>
<comment type="subcellular location">
    <subcellularLocation>
        <location evidence="3">Secreted</location>
    </subcellularLocation>
    <subcellularLocation>
        <location evidence="3">Bacterial flagellum</location>
    </subcellularLocation>
</comment>
<dbReference type="GO" id="GO:0009288">
    <property type="term" value="C:bacterial-type flagellum"/>
    <property type="evidence" value="ECO:0007669"/>
    <property type="project" value="UniProtKB-SubCell"/>
</dbReference>
<dbReference type="Pfam" id="PF00669">
    <property type="entry name" value="Flagellin_N"/>
    <property type="match status" value="1"/>
</dbReference>
<dbReference type="InterPro" id="IPR046358">
    <property type="entry name" value="Flagellin_C"/>
</dbReference>
<proteinExistence type="inferred from homology"/>
<dbReference type="GO" id="GO:0005576">
    <property type="term" value="C:extracellular region"/>
    <property type="evidence" value="ECO:0007669"/>
    <property type="project" value="UniProtKB-SubCell"/>
</dbReference>
<evidence type="ECO:0000259" key="4">
    <source>
        <dbReference type="Pfam" id="PF00669"/>
    </source>
</evidence>
<dbReference type="InterPro" id="IPR001029">
    <property type="entry name" value="Flagellin_N"/>
</dbReference>
<dbReference type="Gene3D" id="1.20.1330.10">
    <property type="entry name" value="f41 fragment of flagellin, N-terminal domain"/>
    <property type="match status" value="2"/>
</dbReference>
<sequence>MRVTESHVFGVLANNLQRSRARLLDLQQQVSTGKAVRRPSDDPSAFHQVLHHRVSLVGLDQHLRNISFGKTRLDLSDQVLQGVSGTLPRLQQLAVQFRSDTNGPAERVIGASEVRQLFAQLQQLANTDLNGHPIFTGTSTHGRATGLPIAEPVSLVNGSNDTLLVEVDGVLSGTIDLTSGTESLTGGELASRLQNRINADATLAGAGKRVTVTFEGGRLMIASDSHGLASRVSVVGGSSRTGLGFNGGSTTTGEVPFALTATVSPGSGNTGGAMASQGHVADPNAVTMDDYVIRFTSTSTYDVLNVTVPVGTAASSANTGHARVLDAGIIDPQSLTLHEYRIQFTSSTQYSIIDVTAGTTVSSGNVFVSGAPIEFDGLRVIMATGELGGPQAGDSFSVNVTPRTVAANQTYLSGQPITVNGISLRLADESGAPAVGDLFAIVTGMQYQGDDGLQSIEVGPGQTLPTNVPGHRIFSSDTVDLFASVKRLVSALRGNDRAGIAEALGGLNQSISHVGSMLGEIGALSNRMAVGADQLDEAKSFYSELLSRTEDVDLAKAISDLMLQQYAIEAASRTLTQVFDSSLLRYLR</sequence>
<dbReference type="PANTHER" id="PTHR42792:SF1">
    <property type="entry name" value="FLAGELLAR HOOK-ASSOCIATED PROTEIN 3"/>
    <property type="match status" value="1"/>
</dbReference>
<comment type="similarity">
    <text evidence="1 3">Belongs to the bacterial flagellin family.</text>
</comment>
<keyword evidence="3" id="KW-0964">Secreted</keyword>
<dbReference type="STRING" id="1715989.NITINOP_2158"/>
<evidence type="ECO:0000313" key="6">
    <source>
        <dbReference type="EMBL" id="CUQ67130.1"/>
    </source>
</evidence>
<dbReference type="AlphaFoldDB" id="A0A0S4KVF9"/>
<dbReference type="KEGG" id="nio:NITINOP_2158"/>
<reference evidence="7" key="1">
    <citation type="submission" date="2015-09" db="EMBL/GenBank/DDBJ databases">
        <authorList>
            <person name="Daims H."/>
        </authorList>
    </citation>
    <scope>NUCLEOTIDE SEQUENCE [LARGE SCALE GENOMIC DNA]</scope>
</reference>
<organism evidence="6 7">
    <name type="scientific">Candidatus Nitrospira inopinata</name>
    <dbReference type="NCBI Taxonomy" id="1715989"/>
    <lineage>
        <taxon>Bacteria</taxon>
        <taxon>Pseudomonadati</taxon>
        <taxon>Nitrospirota</taxon>
        <taxon>Nitrospiria</taxon>
        <taxon>Nitrospirales</taxon>
        <taxon>Nitrospiraceae</taxon>
        <taxon>Nitrospira</taxon>
    </lineage>
</organism>
<dbReference type="EMBL" id="LN885086">
    <property type="protein sequence ID" value="CUQ67130.1"/>
    <property type="molecule type" value="Genomic_DNA"/>
</dbReference>
<dbReference type="OrthoDB" id="9768249at2"/>
<feature type="domain" description="Flagellin N-terminal" evidence="4">
    <location>
        <begin position="13"/>
        <end position="140"/>
    </location>
</feature>
<feature type="domain" description="Flagellin C-terminal" evidence="5">
    <location>
        <begin position="507"/>
        <end position="587"/>
    </location>
</feature>
<evidence type="ECO:0000256" key="3">
    <source>
        <dbReference type="RuleBase" id="RU362073"/>
    </source>
</evidence>
<dbReference type="SUPFAM" id="SSF64518">
    <property type="entry name" value="Phase 1 flagellin"/>
    <property type="match status" value="1"/>
</dbReference>